<evidence type="ECO:0000313" key="3">
    <source>
        <dbReference type="Proteomes" id="UP000886523"/>
    </source>
</evidence>
<accession>A0A9P6B918</accession>
<feature type="region of interest" description="Disordered" evidence="1">
    <location>
        <begin position="108"/>
        <end position="152"/>
    </location>
</feature>
<feature type="compositionally biased region" description="Polar residues" evidence="1">
    <location>
        <begin position="40"/>
        <end position="61"/>
    </location>
</feature>
<protein>
    <submittedName>
        <fullName evidence="2">Uncharacterized protein</fullName>
    </submittedName>
</protein>
<dbReference type="EMBL" id="MU128924">
    <property type="protein sequence ID" value="KAF9518506.1"/>
    <property type="molecule type" value="Genomic_DNA"/>
</dbReference>
<evidence type="ECO:0000313" key="2">
    <source>
        <dbReference type="EMBL" id="KAF9518506.1"/>
    </source>
</evidence>
<feature type="compositionally biased region" description="Basic and acidic residues" evidence="1">
    <location>
        <begin position="112"/>
        <end position="126"/>
    </location>
</feature>
<feature type="compositionally biased region" description="Basic and acidic residues" evidence="1">
    <location>
        <begin position="1"/>
        <end position="12"/>
    </location>
</feature>
<organism evidence="2 3">
    <name type="scientific">Hydnum rufescens UP504</name>
    <dbReference type="NCBI Taxonomy" id="1448309"/>
    <lineage>
        <taxon>Eukaryota</taxon>
        <taxon>Fungi</taxon>
        <taxon>Dikarya</taxon>
        <taxon>Basidiomycota</taxon>
        <taxon>Agaricomycotina</taxon>
        <taxon>Agaricomycetes</taxon>
        <taxon>Cantharellales</taxon>
        <taxon>Hydnaceae</taxon>
        <taxon>Hydnum</taxon>
    </lineage>
</organism>
<sequence length="152" mass="16545">MIIEDKESHGWTERSGFSPTEQRSSGVSNQAVRQKVEGATTPTTNTEEPQGQILRNISDSISGGPASSLGSRLRYNGVANQSRGSRGRPGSILTNIVQWLQCIDDGTYLKDATPDRHRDGDDRDVQPTKITSTDVDLFTAQDVAPKETSQGR</sequence>
<keyword evidence="3" id="KW-1185">Reference proteome</keyword>
<feature type="region of interest" description="Disordered" evidence="1">
    <location>
        <begin position="1"/>
        <end position="72"/>
    </location>
</feature>
<dbReference type="Proteomes" id="UP000886523">
    <property type="component" value="Unassembled WGS sequence"/>
</dbReference>
<dbReference type="AlphaFoldDB" id="A0A9P6B918"/>
<gene>
    <name evidence="2" type="ORF">BS47DRAFT_1358798</name>
</gene>
<name>A0A9P6B918_9AGAM</name>
<feature type="compositionally biased region" description="Polar residues" evidence="1">
    <location>
        <begin position="15"/>
        <end position="32"/>
    </location>
</feature>
<reference evidence="2" key="1">
    <citation type="journal article" date="2020" name="Nat. Commun.">
        <title>Large-scale genome sequencing of mycorrhizal fungi provides insights into the early evolution of symbiotic traits.</title>
        <authorList>
            <person name="Miyauchi S."/>
            <person name="Kiss E."/>
            <person name="Kuo A."/>
            <person name="Drula E."/>
            <person name="Kohler A."/>
            <person name="Sanchez-Garcia M."/>
            <person name="Morin E."/>
            <person name="Andreopoulos B."/>
            <person name="Barry K.W."/>
            <person name="Bonito G."/>
            <person name="Buee M."/>
            <person name="Carver A."/>
            <person name="Chen C."/>
            <person name="Cichocki N."/>
            <person name="Clum A."/>
            <person name="Culley D."/>
            <person name="Crous P.W."/>
            <person name="Fauchery L."/>
            <person name="Girlanda M."/>
            <person name="Hayes R.D."/>
            <person name="Keri Z."/>
            <person name="LaButti K."/>
            <person name="Lipzen A."/>
            <person name="Lombard V."/>
            <person name="Magnuson J."/>
            <person name="Maillard F."/>
            <person name="Murat C."/>
            <person name="Nolan M."/>
            <person name="Ohm R.A."/>
            <person name="Pangilinan J."/>
            <person name="Pereira M.F."/>
            <person name="Perotto S."/>
            <person name="Peter M."/>
            <person name="Pfister S."/>
            <person name="Riley R."/>
            <person name="Sitrit Y."/>
            <person name="Stielow J.B."/>
            <person name="Szollosi G."/>
            <person name="Zifcakova L."/>
            <person name="Stursova M."/>
            <person name="Spatafora J.W."/>
            <person name="Tedersoo L."/>
            <person name="Vaario L.M."/>
            <person name="Yamada A."/>
            <person name="Yan M."/>
            <person name="Wang P."/>
            <person name="Xu J."/>
            <person name="Bruns T."/>
            <person name="Baldrian P."/>
            <person name="Vilgalys R."/>
            <person name="Dunand C."/>
            <person name="Henrissat B."/>
            <person name="Grigoriev I.V."/>
            <person name="Hibbett D."/>
            <person name="Nagy L.G."/>
            <person name="Martin F.M."/>
        </authorList>
    </citation>
    <scope>NUCLEOTIDE SEQUENCE</scope>
    <source>
        <strain evidence="2">UP504</strain>
    </source>
</reference>
<proteinExistence type="predicted"/>
<comment type="caution">
    <text evidence="2">The sequence shown here is derived from an EMBL/GenBank/DDBJ whole genome shotgun (WGS) entry which is preliminary data.</text>
</comment>
<evidence type="ECO:0000256" key="1">
    <source>
        <dbReference type="SAM" id="MobiDB-lite"/>
    </source>
</evidence>